<dbReference type="OrthoDB" id="8019720at2"/>
<dbReference type="KEGG" id="amah:DLM_1257"/>
<reference evidence="4" key="3">
    <citation type="journal article" date="2017" name="Plant Physiol. Biochem.">
        <title>Differential oxidative and antioxidative response of duckweed Lemna minor toward plant growth promoting/inhibiting bacteria.</title>
        <authorList>
            <person name="Ishizawa H."/>
            <person name="Kuroda M."/>
            <person name="Morikawa M."/>
            <person name="Ike M."/>
        </authorList>
    </citation>
    <scope>NUCLEOTIDE SEQUENCE [LARGE SCALE GENOMIC DNA]</scope>
    <source>
        <strain evidence="4">H3</strain>
    </source>
</reference>
<evidence type="ECO:0000256" key="1">
    <source>
        <dbReference type="SAM" id="Coils"/>
    </source>
</evidence>
<feature type="domain" description="Phage tail tape measure protein" evidence="2">
    <location>
        <begin position="185"/>
        <end position="401"/>
    </location>
</feature>
<dbReference type="RefSeq" id="WP_089083878.1">
    <property type="nucleotide sequence ID" value="NZ_AP018823.1"/>
</dbReference>
<sequence>MSRNMELALTLKARDDMSRTVGRALQTISQESQRAERAVVGLSRESQRMASARETLGIRAERAIQREIAQTEAAYQRLSRSGSLSAREQARAYDAMRDKVGKLRQEMQGVERQQSKLIAGAKGLAAVAAGVTVGARVLSGPVKQTMGYERRLAMMANTAYADRNLSGRKQGMVELDNTINSAVRHGGGTREEAAGTLDNLIASGAMDIKTASSLLPTLQMMATGTGADPKLLGNIAIRAMQTMGIKPQEVSFILDQAIMAGQKGGFELPDMAKWLPQQMAAAKLSGITGKDGMAKLLAANQAAVITAGTKDEAGNNLVNLLTKINSQDTARDAAKISATTFREKRRGEQGIDLSGTLARGREKGMDALDSFIGLTEKVIGGDKRYQAIQDKLKHTTDKDARLELMKSQGDILQGSAIGKLIQDRQALMALVAIMNNRDYMQDIEKALPNAAGTGQANFDLIASTPAFKTEQLANERAIATQKAMEGLNGALGDAAGKLVQYAQEYPGLTTALVAAGTAAGALAAAATAAAIPLALIGKGGIPGLPGGGSGGGGIVRNAGQIALRALPVATAGAVGYGIGSLINTGITKTLTATNNGKERTLGTWLYDLIHGDQDAKQLAPTPIKRNAPDPGAPIAQSGFNAPAPMPPLALLQASVDASSKMNLAADKMQQTSQQPIPLHVTVDVQNGNIVAAVNQANSLMLRRN</sequence>
<reference evidence="3 4" key="2">
    <citation type="journal article" date="2017" name="Genome Announc.">
        <title>Draft genome sequence of Aquitalea magnusonii strain H3, a plant growth-promoting bacterium of duckweed Lemna minor.</title>
        <authorList>
            <person name="Ishizawa H."/>
            <person name="Kuroda M."/>
            <person name="Ike M."/>
        </authorList>
    </citation>
    <scope>NUCLEOTIDE SEQUENCE [LARGE SCALE GENOMIC DNA]</scope>
    <source>
        <strain evidence="3 4">H3</strain>
    </source>
</reference>
<dbReference type="InterPro" id="IPR010090">
    <property type="entry name" value="Phage_tape_meas"/>
</dbReference>
<evidence type="ECO:0000313" key="3">
    <source>
        <dbReference type="EMBL" id="BBF84881.1"/>
    </source>
</evidence>
<evidence type="ECO:0000313" key="4">
    <source>
        <dbReference type="Proteomes" id="UP000198290"/>
    </source>
</evidence>
<gene>
    <name evidence="3" type="ORF">DLM_1257</name>
</gene>
<dbReference type="EMBL" id="AP018823">
    <property type="protein sequence ID" value="BBF84881.1"/>
    <property type="molecule type" value="Genomic_DNA"/>
</dbReference>
<protein>
    <submittedName>
        <fullName evidence="3">Phage protein</fullName>
    </submittedName>
</protein>
<keyword evidence="1" id="KW-0175">Coiled coil</keyword>
<reference evidence="4" key="1">
    <citation type="journal article" date="2017" name="Biotechnol. Biofuels">
        <title>Evaluation of environmental bacterial communities as a factor affecting the growth of duckweed Lemna minor.</title>
        <authorList>
            <person name="Ishizawa H."/>
            <person name="Kuroda M."/>
            <person name="Morikawa M."/>
            <person name="Ike M."/>
        </authorList>
    </citation>
    <scope>NUCLEOTIDE SEQUENCE [LARGE SCALE GENOMIC DNA]</scope>
    <source>
        <strain evidence="4">H3</strain>
    </source>
</reference>
<organism evidence="3 4">
    <name type="scientific">Aquitalea magnusonii</name>
    <dbReference type="NCBI Taxonomy" id="332411"/>
    <lineage>
        <taxon>Bacteria</taxon>
        <taxon>Pseudomonadati</taxon>
        <taxon>Pseudomonadota</taxon>
        <taxon>Betaproteobacteria</taxon>
        <taxon>Neisseriales</taxon>
        <taxon>Chromobacteriaceae</taxon>
        <taxon>Aquitalea</taxon>
    </lineage>
</organism>
<dbReference type="Proteomes" id="UP000198290">
    <property type="component" value="Chromosome"/>
</dbReference>
<dbReference type="Pfam" id="PF10145">
    <property type="entry name" value="PhageMin_Tail"/>
    <property type="match status" value="1"/>
</dbReference>
<keyword evidence="4" id="KW-1185">Reference proteome</keyword>
<evidence type="ECO:0000259" key="2">
    <source>
        <dbReference type="Pfam" id="PF10145"/>
    </source>
</evidence>
<feature type="coiled-coil region" evidence="1">
    <location>
        <begin position="25"/>
        <end position="113"/>
    </location>
</feature>
<proteinExistence type="predicted"/>
<accession>A0A3G9GF47</accession>
<dbReference type="AlphaFoldDB" id="A0A3G9GF47"/>
<name>A0A3G9GF47_9NEIS</name>